<feature type="coiled-coil region" evidence="4">
    <location>
        <begin position="562"/>
        <end position="617"/>
    </location>
</feature>
<dbReference type="InterPro" id="IPR017871">
    <property type="entry name" value="ABC_transporter-like_CS"/>
</dbReference>
<dbReference type="InterPro" id="IPR003593">
    <property type="entry name" value="AAA+_ATPase"/>
</dbReference>
<dbReference type="EMBL" id="BMEV01000066">
    <property type="protein sequence ID" value="GFZ86235.1"/>
    <property type="molecule type" value="Genomic_DNA"/>
</dbReference>
<dbReference type="PANTHER" id="PTHR42855">
    <property type="entry name" value="ABC TRANSPORTER ATP-BINDING SUBUNIT"/>
    <property type="match status" value="1"/>
</dbReference>
<evidence type="ECO:0000313" key="7">
    <source>
        <dbReference type="Proteomes" id="UP000602050"/>
    </source>
</evidence>
<dbReference type="InterPro" id="IPR037118">
    <property type="entry name" value="Val-tRNA_synth_C_sf"/>
</dbReference>
<dbReference type="InterPro" id="IPR032524">
    <property type="entry name" value="ABC_tran_C"/>
</dbReference>
<dbReference type="InterPro" id="IPR051309">
    <property type="entry name" value="ABCF_ATPase"/>
</dbReference>
<keyword evidence="2" id="KW-0547">Nucleotide-binding</keyword>
<feature type="coiled-coil region" evidence="4">
    <location>
        <begin position="241"/>
        <end position="268"/>
    </location>
</feature>
<evidence type="ECO:0000313" key="6">
    <source>
        <dbReference type="EMBL" id="GFZ86235.1"/>
    </source>
</evidence>
<dbReference type="Pfam" id="PF16326">
    <property type="entry name" value="ABC_tran_CTD"/>
    <property type="match status" value="1"/>
</dbReference>
<keyword evidence="3 6" id="KW-0067">ATP-binding</keyword>
<dbReference type="PANTHER" id="PTHR42855:SF1">
    <property type="entry name" value="ABC TRANSPORTER DOMAIN-CONTAINING PROTEIN"/>
    <property type="match status" value="1"/>
</dbReference>
<gene>
    <name evidence="6" type="primary">yfmR</name>
    <name evidence="6" type="ORF">GCM10010978_27730</name>
</gene>
<dbReference type="GO" id="GO:0005524">
    <property type="term" value="F:ATP binding"/>
    <property type="evidence" value="ECO:0007669"/>
    <property type="project" value="UniProtKB-KW"/>
</dbReference>
<accession>A0A8J2XH10</accession>
<keyword evidence="7" id="KW-1185">Reference proteome</keyword>
<dbReference type="InterPro" id="IPR027417">
    <property type="entry name" value="P-loop_NTPase"/>
</dbReference>
<feature type="domain" description="ABC transporter" evidence="5">
    <location>
        <begin position="2"/>
        <end position="253"/>
    </location>
</feature>
<evidence type="ECO:0000256" key="3">
    <source>
        <dbReference type="ARBA" id="ARBA00022840"/>
    </source>
</evidence>
<name>A0A8J2XH10_9BACI</name>
<dbReference type="Gene3D" id="3.40.50.300">
    <property type="entry name" value="P-loop containing nucleotide triphosphate hydrolases"/>
    <property type="match status" value="2"/>
</dbReference>
<protein>
    <submittedName>
        <fullName evidence="6">Putative ABC transporter ATP-binding protein YfmR</fullName>
    </submittedName>
</protein>
<dbReference type="CDD" id="cd03221">
    <property type="entry name" value="ABCF_EF-3"/>
    <property type="match status" value="2"/>
</dbReference>
<dbReference type="PROSITE" id="PS50893">
    <property type="entry name" value="ABC_TRANSPORTER_2"/>
    <property type="match status" value="2"/>
</dbReference>
<evidence type="ECO:0000256" key="1">
    <source>
        <dbReference type="ARBA" id="ARBA00022737"/>
    </source>
</evidence>
<reference evidence="6" key="2">
    <citation type="submission" date="2020-09" db="EMBL/GenBank/DDBJ databases">
        <authorList>
            <person name="Sun Q."/>
            <person name="Zhou Y."/>
        </authorList>
    </citation>
    <scope>NUCLEOTIDE SEQUENCE</scope>
    <source>
        <strain evidence="6">CGMCC 1.12360</strain>
    </source>
</reference>
<dbReference type="Pfam" id="PF00005">
    <property type="entry name" value="ABC_tran"/>
    <property type="match status" value="2"/>
</dbReference>
<keyword evidence="1" id="KW-0677">Repeat</keyword>
<dbReference type="FunFam" id="3.40.50.300:FF:000309">
    <property type="entry name" value="ABC transporter ATP-binding protein"/>
    <property type="match status" value="1"/>
</dbReference>
<keyword evidence="4" id="KW-0175">Coiled coil</keyword>
<dbReference type="GO" id="GO:0003677">
    <property type="term" value="F:DNA binding"/>
    <property type="evidence" value="ECO:0007669"/>
    <property type="project" value="InterPro"/>
</dbReference>
<reference evidence="6" key="1">
    <citation type="journal article" date="2014" name="Int. J. Syst. Evol. Microbiol.">
        <title>Complete genome sequence of Corynebacterium casei LMG S-19264T (=DSM 44701T), isolated from a smear-ripened cheese.</title>
        <authorList>
            <consortium name="US DOE Joint Genome Institute (JGI-PGF)"/>
            <person name="Walter F."/>
            <person name="Albersmeier A."/>
            <person name="Kalinowski J."/>
            <person name="Ruckert C."/>
        </authorList>
    </citation>
    <scope>NUCLEOTIDE SEQUENCE</scope>
    <source>
        <strain evidence="6">CGMCC 1.12360</strain>
    </source>
</reference>
<dbReference type="Proteomes" id="UP000602050">
    <property type="component" value="Unassembled WGS sequence"/>
</dbReference>
<dbReference type="Pfam" id="PF12848">
    <property type="entry name" value="ABC_tran_Xtn"/>
    <property type="match status" value="1"/>
</dbReference>
<evidence type="ECO:0000256" key="2">
    <source>
        <dbReference type="ARBA" id="ARBA00022741"/>
    </source>
</evidence>
<dbReference type="GO" id="GO:0016887">
    <property type="term" value="F:ATP hydrolysis activity"/>
    <property type="evidence" value="ECO:0007669"/>
    <property type="project" value="InterPro"/>
</dbReference>
<dbReference type="PROSITE" id="PS00211">
    <property type="entry name" value="ABC_TRANSPORTER_1"/>
    <property type="match status" value="1"/>
</dbReference>
<dbReference type="FunFam" id="3.40.50.300:FF:000011">
    <property type="entry name" value="Putative ABC transporter ATP-binding component"/>
    <property type="match status" value="1"/>
</dbReference>
<dbReference type="InterPro" id="IPR032781">
    <property type="entry name" value="ABC_tran_Xtn"/>
</dbReference>
<proteinExistence type="predicted"/>
<organism evidence="6 7">
    <name type="scientific">Compostibacillus humi</name>
    <dbReference type="NCBI Taxonomy" id="1245525"/>
    <lineage>
        <taxon>Bacteria</taxon>
        <taxon>Bacillati</taxon>
        <taxon>Bacillota</taxon>
        <taxon>Bacilli</taxon>
        <taxon>Bacillales</taxon>
        <taxon>Bacillaceae</taxon>
        <taxon>Compostibacillus</taxon>
    </lineage>
</organism>
<dbReference type="Gene3D" id="1.10.287.380">
    <property type="entry name" value="Valyl-tRNA synthetase, C-terminal domain"/>
    <property type="match status" value="1"/>
</dbReference>
<dbReference type="AlphaFoldDB" id="A0A8J2XH10"/>
<dbReference type="InterPro" id="IPR003439">
    <property type="entry name" value="ABC_transporter-like_ATP-bd"/>
</dbReference>
<dbReference type="SMART" id="SM00382">
    <property type="entry name" value="AAA"/>
    <property type="match status" value="2"/>
</dbReference>
<dbReference type="SUPFAM" id="SSF52540">
    <property type="entry name" value="P-loop containing nucleoside triphosphate hydrolases"/>
    <property type="match status" value="2"/>
</dbReference>
<comment type="caution">
    <text evidence="6">The sequence shown here is derived from an EMBL/GenBank/DDBJ whole genome shotgun (WGS) entry which is preliminary data.</text>
</comment>
<feature type="domain" description="ABC transporter" evidence="5">
    <location>
        <begin position="317"/>
        <end position="530"/>
    </location>
</feature>
<sequence>MLTAEKLSMSYGDKVLFRDVSFTVGKEDKIGVIGVNGTGKSTLLKAIAQIEVPDSGTISHPKDYTIEYLAQEPMLNPDLTVMDQIYFGENERIQLLRNYETAVLQLEKDPGNITMQQKMLNLQEKMDKENAWGALTEAKTILTKLGITDFEKRITELSGGQRKRVAIAKALIQPRDLLILDEPTNHLDNDTVLWLEKYLQTYPGAIIVVTHDRYFLNRVTTKIFELHQGELYIYEGNYELYLEKKAEREELNKQREAKHQNILKKELQWLRRGARARTTKQKARIERIEGLKSKNFDTKKETIEFQAASSRLGKKVIEIESIDKSFDNRKIISGFSYIIQPGDRIGIIGPNGTGKTTLLNMLAGSEEPDEGEISVGETVKIGYYTQGDEELPGDKRIIDYIKEAAEVLRTKESRLITAEQLLERFLFSRKEQYTYIRSLSGGQKRRLYLLKILMAEPNVLLLDEPTNDLDTETLSVLEDYLEQFSGVVITVSHDRYFLDRVVDKLFIFEGKGKIRSFIGNYSEYITVQEQEQKAELKPQKKEKIESKPKQRKKLSYKDQKEWENIEEEITRIEEKLKEIEQEIIEAGTDAEKAAELYNEQMELERELEQKLERWETLSLLVEEMENDN</sequence>
<evidence type="ECO:0000256" key="4">
    <source>
        <dbReference type="SAM" id="Coils"/>
    </source>
</evidence>
<evidence type="ECO:0000259" key="5">
    <source>
        <dbReference type="PROSITE" id="PS50893"/>
    </source>
</evidence>